<dbReference type="Proteomes" id="UP000054399">
    <property type="component" value="Unassembled WGS sequence"/>
</dbReference>
<reference evidence="2" key="1">
    <citation type="submission" date="2015-01" db="EMBL/GenBank/DDBJ databases">
        <title>The Genome Sequence of Cryptococcus gattii MMRL2647.</title>
        <authorList>
            <consortium name="The Broad Institute Genomics Platform"/>
            <person name="Cuomo C."/>
            <person name="Litvintseva A."/>
            <person name="Chen Y."/>
            <person name="Heitman J."/>
            <person name="Sun S."/>
            <person name="Springer D."/>
            <person name="Dromer F."/>
            <person name="Young S."/>
            <person name="Zeng Q."/>
            <person name="Gargeya S."/>
            <person name="Abouelleil A."/>
            <person name="Alvarado L."/>
            <person name="Chapman S.B."/>
            <person name="Gainer-Dewar J."/>
            <person name="Goldberg J."/>
            <person name="Griggs A."/>
            <person name="Gujja S."/>
            <person name="Hansen M."/>
            <person name="Howarth C."/>
            <person name="Imamovic A."/>
            <person name="Larimer J."/>
            <person name="Murphy C."/>
            <person name="Naylor J."/>
            <person name="Pearson M."/>
            <person name="Priest M."/>
            <person name="Roberts A."/>
            <person name="Saif S."/>
            <person name="Shea T."/>
            <person name="Sykes S."/>
            <person name="Wortman J."/>
            <person name="Nusbaum C."/>
            <person name="Birren B."/>
        </authorList>
    </citation>
    <scope>NUCLEOTIDE SEQUENCE [LARGE SCALE GENOMIC DNA]</scope>
    <source>
        <strain evidence="2">IND107</strain>
    </source>
</reference>
<keyword evidence="2" id="KW-1185">Reference proteome</keyword>
<dbReference type="GeneID" id="91992025"/>
<dbReference type="RefSeq" id="XP_066612273.1">
    <property type="nucleotide sequence ID" value="XM_066759626.1"/>
</dbReference>
<name>A0ABR3BQM2_9TREE</name>
<gene>
    <name evidence="1" type="ORF">I308_105169</name>
</gene>
<proteinExistence type="predicted"/>
<protein>
    <submittedName>
        <fullName evidence="1">Uncharacterized protein</fullName>
    </submittedName>
</protein>
<evidence type="ECO:0000313" key="2">
    <source>
        <dbReference type="Proteomes" id="UP000054399"/>
    </source>
</evidence>
<reference evidence="1 2" key="2">
    <citation type="submission" date="2024-01" db="EMBL/GenBank/DDBJ databases">
        <title>Comparative genomics of Cryptococcus and Kwoniella reveals pathogenesis evolution and contrasting modes of karyotype evolution via chromosome fusion or intercentromeric recombination.</title>
        <authorList>
            <person name="Coelho M.A."/>
            <person name="David-Palma M."/>
            <person name="Shea T."/>
            <person name="Bowers K."/>
            <person name="Mcginley-Smith S."/>
            <person name="Mohammad A.W."/>
            <person name="Gnirke A."/>
            <person name="Yurkov A.M."/>
            <person name="Nowrousian M."/>
            <person name="Sun S."/>
            <person name="Cuomo C.A."/>
            <person name="Heitman J."/>
        </authorList>
    </citation>
    <scope>NUCLEOTIDE SEQUENCE [LARGE SCALE GENOMIC DNA]</scope>
    <source>
        <strain evidence="1 2">IND107</strain>
    </source>
</reference>
<evidence type="ECO:0000313" key="1">
    <source>
        <dbReference type="EMBL" id="KAL0243906.1"/>
    </source>
</evidence>
<dbReference type="EMBL" id="ATAM02000009">
    <property type="protein sequence ID" value="KAL0243906.1"/>
    <property type="molecule type" value="Genomic_DNA"/>
</dbReference>
<sequence>MRDKLGTDEEWWTMGLHPRTLFIHPSPPSPSSPCLLLAALRLRGVSAPQQVNARILRIHRIERYPIKSRPYLDVNIFEVL</sequence>
<comment type="caution">
    <text evidence="1">The sequence shown here is derived from an EMBL/GenBank/DDBJ whole genome shotgun (WGS) entry which is preliminary data.</text>
</comment>
<accession>A0ABR3BQM2</accession>
<organism evidence="1 2">
    <name type="scientific">Cryptococcus tetragattii IND107</name>
    <dbReference type="NCBI Taxonomy" id="1296105"/>
    <lineage>
        <taxon>Eukaryota</taxon>
        <taxon>Fungi</taxon>
        <taxon>Dikarya</taxon>
        <taxon>Basidiomycota</taxon>
        <taxon>Agaricomycotina</taxon>
        <taxon>Tremellomycetes</taxon>
        <taxon>Tremellales</taxon>
        <taxon>Cryptococcaceae</taxon>
        <taxon>Cryptococcus</taxon>
        <taxon>Cryptococcus gattii species complex</taxon>
    </lineage>
</organism>